<evidence type="ECO:0000313" key="2">
    <source>
        <dbReference type="EMBL" id="RIB24704.1"/>
    </source>
</evidence>
<dbReference type="EMBL" id="QKWP01000205">
    <property type="protein sequence ID" value="RIB24704.1"/>
    <property type="molecule type" value="Genomic_DNA"/>
</dbReference>
<dbReference type="Proteomes" id="UP000266673">
    <property type="component" value="Unassembled WGS sequence"/>
</dbReference>
<gene>
    <name evidence="2" type="ORF">C2G38_626474</name>
</gene>
<organism evidence="2 3">
    <name type="scientific">Gigaspora rosea</name>
    <dbReference type="NCBI Taxonomy" id="44941"/>
    <lineage>
        <taxon>Eukaryota</taxon>
        <taxon>Fungi</taxon>
        <taxon>Fungi incertae sedis</taxon>
        <taxon>Mucoromycota</taxon>
        <taxon>Glomeromycotina</taxon>
        <taxon>Glomeromycetes</taxon>
        <taxon>Diversisporales</taxon>
        <taxon>Gigasporaceae</taxon>
        <taxon>Gigaspora</taxon>
    </lineage>
</organism>
<keyword evidence="1" id="KW-0472">Membrane</keyword>
<dbReference type="AlphaFoldDB" id="A0A397VQD4"/>
<keyword evidence="3" id="KW-1185">Reference proteome</keyword>
<protein>
    <submittedName>
        <fullName evidence="2">Uncharacterized protein</fullName>
    </submittedName>
</protein>
<dbReference type="OrthoDB" id="2339353at2759"/>
<keyword evidence="1" id="KW-0812">Transmembrane</keyword>
<sequence>MIGITPHLDKYYYISIDTQILVNLNGTSYSTLIISPLNYYLHKATEQRNLTLFRSFGLVGGAWTLLTSIYIFLFGTNLLQPFGFIQSSCLRSQASKKLKESLDIPLFSSHPDRLKHENIDEELSLQLQRRIDTLETFLREYIIDTENYESIISPKENVTTFDNDQS</sequence>
<evidence type="ECO:0000256" key="1">
    <source>
        <dbReference type="SAM" id="Phobius"/>
    </source>
</evidence>
<evidence type="ECO:0000313" key="3">
    <source>
        <dbReference type="Proteomes" id="UP000266673"/>
    </source>
</evidence>
<comment type="caution">
    <text evidence="2">The sequence shown here is derived from an EMBL/GenBank/DDBJ whole genome shotgun (WGS) entry which is preliminary data.</text>
</comment>
<keyword evidence="1" id="KW-1133">Transmembrane helix</keyword>
<name>A0A397VQD4_9GLOM</name>
<accession>A0A397VQD4</accession>
<feature type="transmembrane region" description="Helical" evidence="1">
    <location>
        <begin position="20"/>
        <end position="40"/>
    </location>
</feature>
<reference evidence="2 3" key="1">
    <citation type="submission" date="2018-06" db="EMBL/GenBank/DDBJ databases">
        <title>Comparative genomics reveals the genomic features of Rhizophagus irregularis, R. cerebriforme, R. diaphanum and Gigaspora rosea, and their symbiotic lifestyle signature.</title>
        <authorList>
            <person name="Morin E."/>
            <person name="San Clemente H."/>
            <person name="Chen E.C.H."/>
            <person name="De La Providencia I."/>
            <person name="Hainaut M."/>
            <person name="Kuo A."/>
            <person name="Kohler A."/>
            <person name="Murat C."/>
            <person name="Tang N."/>
            <person name="Roy S."/>
            <person name="Loubradou J."/>
            <person name="Henrissat B."/>
            <person name="Grigoriev I.V."/>
            <person name="Corradi N."/>
            <person name="Roux C."/>
            <person name="Martin F.M."/>
        </authorList>
    </citation>
    <scope>NUCLEOTIDE SEQUENCE [LARGE SCALE GENOMIC DNA]</scope>
    <source>
        <strain evidence="2 3">DAOM 194757</strain>
    </source>
</reference>
<proteinExistence type="predicted"/>
<feature type="transmembrane region" description="Helical" evidence="1">
    <location>
        <begin position="52"/>
        <end position="73"/>
    </location>
</feature>